<organism evidence="2">
    <name type="scientific">Ananas comosus var. bracteatus</name>
    <name type="common">red pineapple</name>
    <dbReference type="NCBI Taxonomy" id="296719"/>
    <lineage>
        <taxon>Eukaryota</taxon>
        <taxon>Viridiplantae</taxon>
        <taxon>Streptophyta</taxon>
        <taxon>Embryophyta</taxon>
        <taxon>Tracheophyta</taxon>
        <taxon>Spermatophyta</taxon>
        <taxon>Magnoliopsida</taxon>
        <taxon>Liliopsida</taxon>
        <taxon>Poales</taxon>
        <taxon>Bromeliaceae</taxon>
        <taxon>Bromelioideae</taxon>
        <taxon>Ananas</taxon>
    </lineage>
</organism>
<feature type="region of interest" description="Disordered" evidence="1">
    <location>
        <begin position="35"/>
        <end position="54"/>
    </location>
</feature>
<name>A0A6V7QMQ6_ANACO</name>
<proteinExistence type="predicted"/>
<dbReference type="AlphaFoldDB" id="A0A6V7QMQ6"/>
<accession>A0A6V7QMQ6</accession>
<gene>
    <name evidence="2" type="ORF">CB5_LOCUS27247</name>
</gene>
<protein>
    <submittedName>
        <fullName evidence="2">Uncharacterized protein</fullName>
    </submittedName>
</protein>
<sequence>MLNSDFNVDVLSPDPEREHYRADIGGGANAPRFHTSHDVHDFGSYPMGTENDGVGNRAEVQQEVAEDGYATDHEGVEHEPSNLAVNENIVAEVCFCLSVVAPPRHESPEYFTRGRRSCPADGLGVRVQFLLTYEIESESRV</sequence>
<evidence type="ECO:0000313" key="2">
    <source>
        <dbReference type="EMBL" id="CAD1844036.1"/>
    </source>
</evidence>
<evidence type="ECO:0000256" key="1">
    <source>
        <dbReference type="SAM" id="MobiDB-lite"/>
    </source>
</evidence>
<reference evidence="2" key="1">
    <citation type="submission" date="2020-07" db="EMBL/GenBank/DDBJ databases">
        <authorList>
            <person name="Lin J."/>
        </authorList>
    </citation>
    <scope>NUCLEOTIDE SEQUENCE</scope>
</reference>
<dbReference type="EMBL" id="LR862137">
    <property type="protein sequence ID" value="CAD1844036.1"/>
    <property type="molecule type" value="Genomic_DNA"/>
</dbReference>